<evidence type="ECO:0000256" key="2">
    <source>
        <dbReference type="PROSITE-ProRule" id="PRU00176"/>
    </source>
</evidence>
<dbReference type="InterPro" id="IPR018222">
    <property type="entry name" value="Nuclear_transport_factor_2_euk"/>
</dbReference>
<dbReference type="GO" id="GO:1990861">
    <property type="term" value="C:Ubp3-Bre5 deubiquitination complex"/>
    <property type="evidence" value="ECO:0007669"/>
    <property type="project" value="TreeGrafter"/>
</dbReference>
<dbReference type="GO" id="GO:0005829">
    <property type="term" value="C:cytosol"/>
    <property type="evidence" value="ECO:0007669"/>
    <property type="project" value="TreeGrafter"/>
</dbReference>
<dbReference type="OMA" id="RPRGNAY"/>
<organism evidence="6 7">
    <name type="scientific">Uncinocarpus reesii (strain UAMH 1704)</name>
    <dbReference type="NCBI Taxonomy" id="336963"/>
    <lineage>
        <taxon>Eukaryota</taxon>
        <taxon>Fungi</taxon>
        <taxon>Dikarya</taxon>
        <taxon>Ascomycota</taxon>
        <taxon>Pezizomycotina</taxon>
        <taxon>Eurotiomycetes</taxon>
        <taxon>Eurotiomycetidae</taxon>
        <taxon>Onygenales</taxon>
        <taxon>Onygenaceae</taxon>
        <taxon>Uncinocarpus</taxon>
    </lineage>
</organism>
<evidence type="ECO:0008006" key="8">
    <source>
        <dbReference type="Google" id="ProtNLM"/>
    </source>
</evidence>
<dbReference type="RefSeq" id="XP_002542382.1">
    <property type="nucleotide sequence ID" value="XM_002542336.1"/>
</dbReference>
<evidence type="ECO:0000259" key="5">
    <source>
        <dbReference type="PROSITE" id="PS50177"/>
    </source>
</evidence>
<feature type="compositionally biased region" description="Basic and acidic residues" evidence="3">
    <location>
        <begin position="228"/>
        <end position="245"/>
    </location>
</feature>
<keyword evidence="7" id="KW-1185">Reference proteome</keyword>
<feature type="domain" description="RRM" evidence="4">
    <location>
        <begin position="384"/>
        <end position="455"/>
    </location>
</feature>
<dbReference type="GeneID" id="8438535"/>
<dbReference type="VEuPathDB" id="FungiDB:UREG_01898"/>
<dbReference type="CDD" id="cd00590">
    <property type="entry name" value="RRM_SF"/>
    <property type="match status" value="1"/>
</dbReference>
<sequence length="517" mass="55701">MATEAATHLNGTYAHHQSGPYHTDPYHNVNASAHHQPSNASTPAPAQQESKSNVPKDEVAWFFVEQYYTTLSRNPDKLHLFYSRKSQFVSGDEAEKVSVAVGQHAIQDRIKSLDYHDTKVRVLNVDSQATFDSILVSVIGELSNKSEPPRKFVQTFVLAEQRNGYYVLNDIIRFLVDDDEEIITDEQVPDETPSAKAPVEQVEVQEEATPEQPDNGRQADTEAAVQEVDEKLVATAKEPEPKTEEAEAAVEPKQVTEPSTAPVPTTAEALEQEKPKEPEPTPIVSPSKAATPVVEKENIPPVKPASMSWASIASSNTNKAAAVATPVAVPHPVPVAQPRAAPVPAPSQPAQPTVPANGETAPSQTSSSSGSEWQTAGRGRDENVLAYIKNVNEKVDAALLKQTLQRFGKLKYFDVSRQRSCAFVEFADAAGYKAAVAANPHQIGTERITVEERRPRPNAYGGNGSYGPGRGGAGRGRGDRTASQGRGGFQKDSGRFTPRGGRGGTITPKGRPQSQAA</sequence>
<dbReference type="Gene3D" id="3.10.450.50">
    <property type="match status" value="1"/>
</dbReference>
<dbReference type="SMART" id="SM00360">
    <property type="entry name" value="RRM"/>
    <property type="match status" value="1"/>
</dbReference>
<feature type="compositionally biased region" description="Polar residues" evidence="3">
    <location>
        <begin position="29"/>
        <end position="53"/>
    </location>
</feature>
<dbReference type="Proteomes" id="UP000002058">
    <property type="component" value="Unassembled WGS sequence"/>
</dbReference>
<dbReference type="PROSITE" id="PS50102">
    <property type="entry name" value="RRM"/>
    <property type="match status" value="1"/>
</dbReference>
<dbReference type="SUPFAM" id="SSF54427">
    <property type="entry name" value="NTF2-like"/>
    <property type="match status" value="1"/>
</dbReference>
<dbReference type="Pfam" id="PF00076">
    <property type="entry name" value="RRM_1"/>
    <property type="match status" value="1"/>
</dbReference>
<dbReference type="InterPro" id="IPR035979">
    <property type="entry name" value="RBD_domain_sf"/>
</dbReference>
<dbReference type="InParanoid" id="C4JJU1"/>
<dbReference type="PANTHER" id="PTHR10693">
    <property type="entry name" value="RAS GTPASE-ACTIVATING PROTEIN-BINDING PROTEIN"/>
    <property type="match status" value="1"/>
</dbReference>
<dbReference type="InterPro" id="IPR012677">
    <property type="entry name" value="Nucleotide-bd_a/b_plait_sf"/>
</dbReference>
<feature type="region of interest" description="Disordered" evidence="3">
    <location>
        <begin position="338"/>
        <end position="378"/>
    </location>
</feature>
<gene>
    <name evidence="6" type="ORF">UREG_01898</name>
</gene>
<dbReference type="AlphaFoldDB" id="C4JJU1"/>
<dbReference type="Pfam" id="PF02136">
    <property type="entry name" value="NTF2"/>
    <property type="match status" value="1"/>
</dbReference>
<proteinExistence type="predicted"/>
<dbReference type="GO" id="GO:0016579">
    <property type="term" value="P:protein deubiquitination"/>
    <property type="evidence" value="ECO:0007669"/>
    <property type="project" value="TreeGrafter"/>
</dbReference>
<dbReference type="Gene3D" id="3.30.70.330">
    <property type="match status" value="1"/>
</dbReference>
<keyword evidence="1 2" id="KW-0694">RNA-binding</keyword>
<dbReference type="KEGG" id="ure:UREG_01898"/>
<dbReference type="eggNOG" id="KOG0116">
    <property type="taxonomic scope" value="Eukaryota"/>
</dbReference>
<dbReference type="GO" id="GO:1990904">
    <property type="term" value="C:ribonucleoprotein complex"/>
    <property type="evidence" value="ECO:0007669"/>
    <property type="project" value="TreeGrafter"/>
</dbReference>
<dbReference type="InterPro" id="IPR002075">
    <property type="entry name" value="NTF2_dom"/>
</dbReference>
<feature type="region of interest" description="Disordered" evidence="3">
    <location>
        <begin position="1"/>
        <end position="53"/>
    </location>
</feature>
<dbReference type="PROSITE" id="PS50177">
    <property type="entry name" value="NTF2_DOMAIN"/>
    <property type="match status" value="1"/>
</dbReference>
<accession>C4JJU1</accession>
<protein>
    <recommendedName>
        <fullName evidence="8">NTF2 domain-containing protein</fullName>
    </recommendedName>
</protein>
<feature type="domain" description="NTF2" evidence="5">
    <location>
        <begin position="59"/>
        <end position="174"/>
    </location>
</feature>
<dbReference type="InterPro" id="IPR032710">
    <property type="entry name" value="NTF2-like_dom_sf"/>
</dbReference>
<dbReference type="HOGENOM" id="CLU_022209_2_0_1"/>
<feature type="region of interest" description="Disordered" evidence="3">
    <location>
        <begin position="451"/>
        <end position="517"/>
    </location>
</feature>
<dbReference type="STRING" id="336963.C4JJU1"/>
<evidence type="ECO:0000256" key="3">
    <source>
        <dbReference type="SAM" id="MobiDB-lite"/>
    </source>
</evidence>
<dbReference type="EMBL" id="CH476615">
    <property type="protein sequence ID" value="EEP77049.1"/>
    <property type="molecule type" value="Genomic_DNA"/>
</dbReference>
<evidence type="ECO:0000256" key="1">
    <source>
        <dbReference type="ARBA" id="ARBA00022884"/>
    </source>
</evidence>
<reference evidence="7" key="1">
    <citation type="journal article" date="2009" name="Genome Res.">
        <title>Comparative genomic analyses of the human fungal pathogens Coccidioides and their relatives.</title>
        <authorList>
            <person name="Sharpton T.J."/>
            <person name="Stajich J.E."/>
            <person name="Rounsley S.D."/>
            <person name="Gardner M.J."/>
            <person name="Wortman J.R."/>
            <person name="Jordar V.S."/>
            <person name="Maiti R."/>
            <person name="Kodira C.D."/>
            <person name="Neafsey D.E."/>
            <person name="Zeng Q."/>
            <person name="Hung C.-Y."/>
            <person name="McMahan C."/>
            <person name="Muszewska A."/>
            <person name="Grynberg M."/>
            <person name="Mandel M.A."/>
            <person name="Kellner E.M."/>
            <person name="Barker B.M."/>
            <person name="Galgiani J.N."/>
            <person name="Orbach M.J."/>
            <person name="Kirkland T.N."/>
            <person name="Cole G.T."/>
            <person name="Henn M.R."/>
            <person name="Birren B.W."/>
            <person name="Taylor J.W."/>
        </authorList>
    </citation>
    <scope>NUCLEOTIDE SEQUENCE [LARGE SCALE GENOMIC DNA]</scope>
    <source>
        <strain evidence="7">UAMH 1704</strain>
    </source>
</reference>
<dbReference type="GO" id="GO:0034517">
    <property type="term" value="P:ribophagy"/>
    <property type="evidence" value="ECO:0007669"/>
    <property type="project" value="TreeGrafter"/>
</dbReference>
<dbReference type="InterPro" id="IPR000504">
    <property type="entry name" value="RRM_dom"/>
</dbReference>
<feature type="compositionally biased region" description="Low complexity" evidence="3">
    <location>
        <begin position="495"/>
        <end position="517"/>
    </location>
</feature>
<dbReference type="FunFam" id="3.10.450.50:FF:000003">
    <property type="entry name" value="Nuclear transport factor 2 family protein"/>
    <property type="match status" value="1"/>
</dbReference>
<name>C4JJU1_UNCRE</name>
<dbReference type="CDD" id="cd00780">
    <property type="entry name" value="NTF2"/>
    <property type="match status" value="1"/>
</dbReference>
<feature type="region of interest" description="Disordered" evidence="3">
    <location>
        <begin position="185"/>
        <end position="297"/>
    </location>
</feature>
<evidence type="ECO:0000313" key="6">
    <source>
        <dbReference type="EMBL" id="EEP77049.1"/>
    </source>
</evidence>
<dbReference type="OrthoDB" id="339151at2759"/>
<dbReference type="GO" id="GO:0003729">
    <property type="term" value="F:mRNA binding"/>
    <property type="evidence" value="ECO:0007669"/>
    <property type="project" value="TreeGrafter"/>
</dbReference>
<dbReference type="PANTHER" id="PTHR10693:SF20">
    <property type="entry name" value="AT27578P"/>
    <property type="match status" value="1"/>
</dbReference>
<evidence type="ECO:0000259" key="4">
    <source>
        <dbReference type="PROSITE" id="PS50102"/>
    </source>
</evidence>
<feature type="compositionally biased region" description="Gly residues" evidence="3">
    <location>
        <begin position="461"/>
        <end position="475"/>
    </location>
</feature>
<evidence type="ECO:0000313" key="7">
    <source>
        <dbReference type="Proteomes" id="UP000002058"/>
    </source>
</evidence>
<feature type="compositionally biased region" description="Pro residues" evidence="3">
    <location>
        <begin position="338"/>
        <end position="349"/>
    </location>
</feature>
<dbReference type="SUPFAM" id="SSF54928">
    <property type="entry name" value="RNA-binding domain, RBD"/>
    <property type="match status" value="1"/>
</dbReference>
<dbReference type="InterPro" id="IPR039539">
    <property type="entry name" value="Ras_GTPase_bind_prot"/>
</dbReference>